<organism evidence="9 10">
    <name type="scientific">Elysia chlorotica</name>
    <name type="common">Eastern emerald elysia</name>
    <name type="synonym">Sea slug</name>
    <dbReference type="NCBI Taxonomy" id="188477"/>
    <lineage>
        <taxon>Eukaryota</taxon>
        <taxon>Metazoa</taxon>
        <taxon>Spiralia</taxon>
        <taxon>Lophotrochozoa</taxon>
        <taxon>Mollusca</taxon>
        <taxon>Gastropoda</taxon>
        <taxon>Heterobranchia</taxon>
        <taxon>Euthyneura</taxon>
        <taxon>Panpulmonata</taxon>
        <taxon>Sacoglossa</taxon>
        <taxon>Placobranchoidea</taxon>
        <taxon>Plakobranchidae</taxon>
        <taxon>Elysia</taxon>
    </lineage>
</organism>
<keyword evidence="3 7" id="KW-1133">Transmembrane helix</keyword>
<gene>
    <name evidence="9" type="ORF">EGW08_022137</name>
</gene>
<dbReference type="Pfam" id="PF12129">
    <property type="entry name" value="PHTF1-2_N"/>
    <property type="match status" value="1"/>
</dbReference>
<evidence type="ECO:0000256" key="5">
    <source>
        <dbReference type="ARBA" id="ARBA00023180"/>
    </source>
</evidence>
<proteinExistence type="predicted"/>
<dbReference type="PANTHER" id="PTHR12680:SF6">
    <property type="entry name" value="PROTEIN PHTF"/>
    <property type="match status" value="1"/>
</dbReference>
<evidence type="ECO:0000259" key="8">
    <source>
        <dbReference type="Pfam" id="PF12129"/>
    </source>
</evidence>
<dbReference type="InterPro" id="IPR039775">
    <property type="entry name" value="PHTF1/2"/>
</dbReference>
<evidence type="ECO:0000256" key="2">
    <source>
        <dbReference type="ARBA" id="ARBA00022692"/>
    </source>
</evidence>
<feature type="compositionally biased region" description="Basic residues" evidence="6">
    <location>
        <begin position="166"/>
        <end position="188"/>
    </location>
</feature>
<protein>
    <recommendedName>
        <fullName evidence="8">PHTF1/2 N-terminal domain-containing protein</fullName>
    </recommendedName>
</protein>
<feature type="transmembrane region" description="Helical" evidence="7">
    <location>
        <begin position="1163"/>
        <end position="1184"/>
    </location>
</feature>
<keyword evidence="2 7" id="KW-0812">Transmembrane</keyword>
<evidence type="ECO:0000256" key="7">
    <source>
        <dbReference type="SAM" id="Phobius"/>
    </source>
</evidence>
<feature type="compositionally biased region" description="Basic and acidic residues" evidence="6">
    <location>
        <begin position="335"/>
        <end position="348"/>
    </location>
</feature>
<sequence>MDRVHDAIEWYQKKIGSYDKQLWEQSVERKLRKQPEFILQNAPRRQVRLKTEYIDVDLIRGSTFTKTKPQVPWVYVTKKAVARILFFPFYYNWWIHQTSRWGYAGLLCLYVMQVTSICVFVSSDDGLLEDELSFTEVILPIILMFLLCLIHSQTVLAHITHKPPKHKAISGVTRKPKPKPKKSTRKSRNSGSNSTCAEDGGQQNSARQERQQDLIFPTVQEGQSNHVSVEKISKSFESSTTVQEDVLLLQSCRKTENNTHCNGLAQRLSQHSTDGSQLPLTSSLPRLQVTRAVRNLNDLGKGEEIDSLRNNQRVHLRTISEKSDSSLVAEKELVSDTESKMFHDETKAETNGGECLSGSASIRPESAAASPTVSWSGSSGCSNTLLGNLPRSRSDNQGSRSGDRGSRSGGTEGSKRTGPGSVSDGGPMGTHDDELETDQTCVTDLPLEEPESFHHTSLSISSLEEGFFKNGDVCHGKRNALWETGRDLQASEACACCKQSTSVHTAHSGAAHAFQGSRSEGDINGRSQCFKGKPDSYIEMKLSDSGHVSCNSHSCGAATENDFSFANSSTNIHKNFTPKQNVTELNDAKQNRSQGTHDLKSSDDNLKSKEFSTDVKKTYKILSAAVENWDDELLSKVSNLMLSNKVPINGHEHHLVEDAGKQSTVPGRFHSDSESVQQFAHYLVEKIISSETLLMKIFHSAQSISDSRLQHHPRHNVAQCRSFSEFRASFPPSSAPLTSLLTNHKNKDNNVHLSAAEAVKSNTAQLWSQHSKLSNSPSSTSCLNKLHHLQRVKDTPEESNLSDEDEDDNNVKELDVDADVDDDGEDEDGVMSDFFGNKSVEGSDSDYELDRPARMKQLRFQRGLLDGKANDMEDLQQKLNAAMSGPTTSISPQSQQQQKPQLRCRRRKSGSAITASVDETDGVFIASAKSAEVLAGEASIIKNTPKSLGLRVPYEKTLKNHHGDKHVSSSENEGVGAQTPEGSHKAAVSSEEWEDRIQTDDTTSSAYSSSVGDSAAESEEGKSRTRSLDDDGEERTEYTTSTLHVINLLQPGGSPNNSAGNVSQSDRVSCLIWEGNECKKVDLTALDIGWAIIDKVDSLPESSDYFLIGLLFSVIISMIPLIFRAWMNKGSFPWNDLVTVSGLLSKVVEVPSLVAAVYTWRQWLLLLNSVLQRFFLSLIFFFLLSVADRTFKQRLLYAKHFSYLTSSRRARKFTMPHFRLSKVRNIKIWLSLRSYLKRRGPQRSVDVIVSACFMCAICTVSLISLQMLKDSDNYLGYLCNWELLIWCGGLAIFLMRFMTVGLKINKKYRNLSVLITEQINLYLQMEQKPHKKDELILANNVLRLAEDLLKELESPFKISGFSANPVVYNVMRVVVLSAFSAVLTEVLGFKLKLYKIKLKA</sequence>
<evidence type="ECO:0000256" key="3">
    <source>
        <dbReference type="ARBA" id="ARBA00022989"/>
    </source>
</evidence>
<feature type="compositionally biased region" description="Polar residues" evidence="6">
    <location>
        <begin position="189"/>
        <end position="206"/>
    </location>
</feature>
<dbReference type="PANTHER" id="PTHR12680">
    <property type="entry name" value="PUTATIVE HOMEODOMAIN TRANSCRIPTION FACTOR PHTF"/>
    <property type="match status" value="1"/>
</dbReference>
<feature type="compositionally biased region" description="Acidic residues" evidence="6">
    <location>
        <begin position="816"/>
        <end position="830"/>
    </location>
</feature>
<feature type="transmembrane region" description="Helical" evidence="7">
    <location>
        <begin position="1105"/>
        <end position="1127"/>
    </location>
</feature>
<accession>A0A3S1ARK3</accession>
<feature type="compositionally biased region" description="Low complexity" evidence="6">
    <location>
        <begin position="1000"/>
        <end position="1015"/>
    </location>
</feature>
<evidence type="ECO:0000313" key="10">
    <source>
        <dbReference type="Proteomes" id="UP000271974"/>
    </source>
</evidence>
<feature type="transmembrane region" description="Helical" evidence="7">
    <location>
        <begin position="137"/>
        <end position="159"/>
    </location>
</feature>
<feature type="region of interest" description="Disordered" evidence="6">
    <location>
        <begin position="790"/>
        <end position="851"/>
    </location>
</feature>
<evidence type="ECO:0000313" key="9">
    <source>
        <dbReference type="EMBL" id="RUS70098.1"/>
    </source>
</evidence>
<feature type="transmembrane region" description="Helical" evidence="7">
    <location>
        <begin position="1245"/>
        <end position="1263"/>
    </location>
</feature>
<reference evidence="9 10" key="1">
    <citation type="submission" date="2019-01" db="EMBL/GenBank/DDBJ databases">
        <title>A draft genome assembly of the solar-powered sea slug Elysia chlorotica.</title>
        <authorList>
            <person name="Cai H."/>
            <person name="Li Q."/>
            <person name="Fang X."/>
            <person name="Li J."/>
            <person name="Curtis N.E."/>
            <person name="Altenburger A."/>
            <person name="Shibata T."/>
            <person name="Feng M."/>
            <person name="Maeda T."/>
            <person name="Schwartz J.A."/>
            <person name="Shigenobu S."/>
            <person name="Lundholm N."/>
            <person name="Nishiyama T."/>
            <person name="Yang H."/>
            <person name="Hasebe M."/>
            <person name="Li S."/>
            <person name="Pierce S.K."/>
            <person name="Wang J."/>
        </authorList>
    </citation>
    <scope>NUCLEOTIDE SEQUENCE [LARGE SCALE GENOMIC DNA]</scope>
    <source>
        <strain evidence="9">EC2010</strain>
        <tissue evidence="9">Whole organism of an adult</tissue>
    </source>
</reference>
<feature type="region of interest" description="Disordered" evidence="6">
    <location>
        <begin position="960"/>
        <end position="1036"/>
    </location>
</feature>
<dbReference type="OrthoDB" id="10066656at2759"/>
<feature type="region of interest" description="Disordered" evidence="6">
    <location>
        <begin position="335"/>
        <end position="434"/>
    </location>
</feature>
<feature type="region of interest" description="Disordered" evidence="6">
    <location>
        <begin position="166"/>
        <end position="209"/>
    </location>
</feature>
<feature type="transmembrane region" description="Helical" evidence="7">
    <location>
        <begin position="1283"/>
        <end position="1302"/>
    </location>
</feature>
<feature type="compositionally biased region" description="Basic and acidic residues" evidence="6">
    <location>
        <begin position="1019"/>
        <end position="1029"/>
    </location>
</feature>
<dbReference type="GO" id="GO:0005783">
    <property type="term" value="C:endoplasmic reticulum"/>
    <property type="evidence" value="ECO:0007669"/>
    <property type="project" value="InterPro"/>
</dbReference>
<name>A0A3S1ARK3_ELYCH</name>
<feature type="compositionally biased region" description="Polar residues" evidence="6">
    <location>
        <begin position="369"/>
        <end position="386"/>
    </location>
</feature>
<comment type="caution">
    <text evidence="9">The sequence shown here is derived from an EMBL/GenBank/DDBJ whole genome shotgun (WGS) entry which is preliminary data.</text>
</comment>
<evidence type="ECO:0000256" key="1">
    <source>
        <dbReference type="ARBA" id="ARBA00004141"/>
    </source>
</evidence>
<dbReference type="GO" id="GO:0016020">
    <property type="term" value="C:membrane"/>
    <property type="evidence" value="ECO:0007669"/>
    <property type="project" value="UniProtKB-SubCell"/>
</dbReference>
<comment type="subcellular location">
    <subcellularLocation>
        <location evidence="1">Membrane</location>
        <topology evidence="1">Multi-pass membrane protein</topology>
    </subcellularLocation>
</comment>
<keyword evidence="4 7" id="KW-0472">Membrane</keyword>
<evidence type="ECO:0000256" key="4">
    <source>
        <dbReference type="ARBA" id="ARBA00023136"/>
    </source>
</evidence>
<dbReference type="Proteomes" id="UP000271974">
    <property type="component" value="Unassembled WGS sequence"/>
</dbReference>
<dbReference type="STRING" id="188477.A0A3S1ARK3"/>
<feature type="transmembrane region" description="Helical" evidence="7">
    <location>
        <begin position="101"/>
        <end position="122"/>
    </location>
</feature>
<dbReference type="EMBL" id="RQTK01001491">
    <property type="protein sequence ID" value="RUS70098.1"/>
    <property type="molecule type" value="Genomic_DNA"/>
</dbReference>
<dbReference type="InterPro" id="IPR021980">
    <property type="entry name" value="PHTF1/2_N"/>
</dbReference>
<keyword evidence="10" id="KW-1185">Reference proteome</keyword>
<feature type="domain" description="PHTF1/2 N-terminal" evidence="8">
    <location>
        <begin position="3"/>
        <end position="156"/>
    </location>
</feature>
<evidence type="ECO:0000256" key="6">
    <source>
        <dbReference type="SAM" id="MobiDB-lite"/>
    </source>
</evidence>
<feature type="region of interest" description="Disordered" evidence="6">
    <location>
        <begin position="883"/>
        <end position="913"/>
    </location>
</feature>
<feature type="compositionally biased region" description="Low complexity" evidence="6">
    <location>
        <begin position="891"/>
        <end position="901"/>
    </location>
</feature>
<keyword evidence="5" id="KW-0325">Glycoprotein</keyword>